<evidence type="ECO:0000313" key="2">
    <source>
        <dbReference type="EMBL" id="RDE07095.1"/>
    </source>
</evidence>
<evidence type="ECO:0000313" key="3">
    <source>
        <dbReference type="Proteomes" id="UP000253918"/>
    </source>
</evidence>
<reference evidence="2 3" key="1">
    <citation type="submission" date="2018-07" db="EMBL/GenBank/DDBJ databases">
        <title>a novel species of Sphingomonas isolated from the rhizosphere soil of Araceae plant.</title>
        <authorList>
            <person name="Zhiyong W."/>
            <person name="Qinglan Z."/>
            <person name="Zhiwei F."/>
            <person name="Ding X."/>
            <person name="Gejiao W."/>
            <person name="Shixue Z."/>
        </authorList>
    </citation>
    <scope>NUCLEOTIDE SEQUENCE [LARGE SCALE GENOMIC DNA]</scope>
    <source>
        <strain evidence="2 3">WZY 27</strain>
    </source>
</reference>
<dbReference type="InterPro" id="IPR022037">
    <property type="entry name" value="DUF3606"/>
</dbReference>
<sequence length="74" mass="7857">MGAAAPRKRKAARSDNPAVRGARDAAHIALSQAHEVAYWTKKFGVDRAQLQAAIDQVGHGTRAVKAYFAAAAKN</sequence>
<feature type="region of interest" description="Disordered" evidence="1">
    <location>
        <begin position="1"/>
        <end position="21"/>
    </location>
</feature>
<dbReference type="Pfam" id="PF12244">
    <property type="entry name" value="DUF3606"/>
    <property type="match status" value="1"/>
</dbReference>
<gene>
    <name evidence="2" type="ORF">DVW87_05420</name>
</gene>
<evidence type="ECO:0000256" key="1">
    <source>
        <dbReference type="SAM" id="MobiDB-lite"/>
    </source>
</evidence>
<feature type="compositionally biased region" description="Basic residues" evidence="1">
    <location>
        <begin position="1"/>
        <end position="11"/>
    </location>
</feature>
<accession>A0A369VZP4</accession>
<name>A0A369VZP4_9SPHN</name>
<comment type="caution">
    <text evidence="2">The sequence shown here is derived from an EMBL/GenBank/DDBJ whole genome shotgun (WGS) entry which is preliminary data.</text>
</comment>
<organism evidence="2 3">
    <name type="scientific">Sphingomonas aracearum</name>
    <dbReference type="NCBI Taxonomy" id="2283317"/>
    <lineage>
        <taxon>Bacteria</taxon>
        <taxon>Pseudomonadati</taxon>
        <taxon>Pseudomonadota</taxon>
        <taxon>Alphaproteobacteria</taxon>
        <taxon>Sphingomonadales</taxon>
        <taxon>Sphingomonadaceae</taxon>
        <taxon>Sphingomonas</taxon>
    </lineage>
</organism>
<proteinExistence type="predicted"/>
<dbReference type="AlphaFoldDB" id="A0A369VZP4"/>
<dbReference type="Proteomes" id="UP000253918">
    <property type="component" value="Unassembled WGS sequence"/>
</dbReference>
<dbReference type="EMBL" id="QQNB01000001">
    <property type="protein sequence ID" value="RDE07095.1"/>
    <property type="molecule type" value="Genomic_DNA"/>
</dbReference>
<keyword evidence="3" id="KW-1185">Reference proteome</keyword>
<dbReference type="OrthoDB" id="8238029at2"/>
<protein>
    <submittedName>
        <fullName evidence="2">DUF3606 domain-containing protein</fullName>
    </submittedName>
</protein>